<sequence length="438" mass="46873">MYALAVDLGTTTLAASLIDLASGQRLAMVGSMNPQRSFGADVVARLDGAVNSADTLQEMSRIVRIELRRLAAELCKMAGITWKEVGQVAIAGNPTMQHLLMGLPVRTLAFPPYRPLHTSGTWLQAKQLEWEGDAKVYVFPMPGGFVGGDTVAFLHGTMNREPGTGDEGLVKAGSQELEKISRSPVPGSPSLFLDMGTNGEMALVNQDTIWATSAAAGPAFEGGNLTCGMAALKGAISSVRIDDERVKLGVIGSVPPLGICGSAALEAVSELLKAGIIEPTGRLRNADEIPFSLGARVVQNKNENAFVLHRDAQRVLMLTQGDIRQIQLAKGALRAGMEVLFDRACIRCQALQDVVLTGSFGAVLQPEWLKIIGIFDESMVHKTRFVPEGALVGVEQVFMANDGFDAVERLAEKFRVVPLSGTPLFETLFLQNINFTGL</sequence>
<dbReference type="InterPro" id="IPR041414">
    <property type="entry name" value="Raco-like_middle"/>
</dbReference>
<dbReference type="Proteomes" id="UP000784128">
    <property type="component" value="Unassembled WGS sequence"/>
</dbReference>
<name>A0ABS5UA61_9BACT</name>
<dbReference type="PANTHER" id="PTHR42895:SF2">
    <property type="entry name" value="IRON-SULFUR CLUSTER PROTEIN"/>
    <property type="match status" value="1"/>
</dbReference>
<accession>A0ABS5UA61</accession>
<dbReference type="Gene3D" id="3.30.420.480">
    <property type="entry name" value="Domain of unknown function (DUF4445)"/>
    <property type="match status" value="1"/>
</dbReference>
<dbReference type="InterPro" id="IPR042259">
    <property type="entry name" value="Raco-like_middle_sf"/>
</dbReference>
<dbReference type="InterPro" id="IPR052911">
    <property type="entry name" value="Corrinoid_activation_enz"/>
</dbReference>
<dbReference type="Pfam" id="PF14574">
    <property type="entry name" value="RACo_C_ter"/>
    <property type="match status" value="1"/>
</dbReference>
<proteinExistence type="predicted"/>
<dbReference type="Pfam" id="PF17651">
    <property type="entry name" value="Raco_middle"/>
    <property type="match status" value="1"/>
</dbReference>
<keyword evidence="4" id="KW-1185">Reference proteome</keyword>
<gene>
    <name evidence="3" type="ORF">KJB30_12250</name>
</gene>
<dbReference type="EMBL" id="JAHDYS010000011">
    <property type="protein sequence ID" value="MBT1072562.1"/>
    <property type="molecule type" value="Genomic_DNA"/>
</dbReference>
<evidence type="ECO:0000313" key="4">
    <source>
        <dbReference type="Proteomes" id="UP000784128"/>
    </source>
</evidence>
<protein>
    <submittedName>
        <fullName evidence="3">DUF4445 domain-containing protein</fullName>
    </submittedName>
</protein>
<comment type="caution">
    <text evidence="3">The sequence shown here is derived from an EMBL/GenBank/DDBJ whole genome shotgun (WGS) entry which is preliminary data.</text>
</comment>
<dbReference type="RefSeq" id="WP_214299689.1">
    <property type="nucleotide sequence ID" value="NZ_JAHDYS010000011.1"/>
</dbReference>
<reference evidence="3 4" key="1">
    <citation type="submission" date="2021-05" db="EMBL/GenBank/DDBJ databases">
        <title>The draft genome of Geobacter chapellei DSM 13688.</title>
        <authorList>
            <person name="Xu Z."/>
            <person name="Masuda Y."/>
            <person name="Itoh H."/>
            <person name="Senoo K."/>
        </authorList>
    </citation>
    <scope>NUCLEOTIDE SEQUENCE [LARGE SCALE GENOMIC DNA]</scope>
    <source>
        <strain evidence="3 4">DSM 13688</strain>
    </source>
</reference>
<evidence type="ECO:0000259" key="1">
    <source>
        <dbReference type="Pfam" id="PF14574"/>
    </source>
</evidence>
<dbReference type="PANTHER" id="PTHR42895">
    <property type="entry name" value="IRON-SULFUR CLUSTER-BINDING PROTEIN-RELATED"/>
    <property type="match status" value="1"/>
</dbReference>
<organism evidence="3 4">
    <name type="scientific">Pelotalea chapellei</name>
    <dbReference type="NCBI Taxonomy" id="44671"/>
    <lineage>
        <taxon>Bacteria</taxon>
        <taxon>Pseudomonadati</taxon>
        <taxon>Thermodesulfobacteriota</taxon>
        <taxon>Desulfuromonadia</taxon>
        <taxon>Geobacterales</taxon>
        <taxon>Geobacteraceae</taxon>
        <taxon>Pelotalea</taxon>
    </lineage>
</organism>
<feature type="domain" description="RACo C-terminal" evidence="1">
    <location>
        <begin position="190"/>
        <end position="435"/>
    </location>
</feature>
<evidence type="ECO:0000259" key="2">
    <source>
        <dbReference type="Pfam" id="PF17651"/>
    </source>
</evidence>
<feature type="domain" description="RACo-like middle region" evidence="2">
    <location>
        <begin position="2"/>
        <end position="154"/>
    </location>
</feature>
<dbReference type="InterPro" id="IPR027980">
    <property type="entry name" value="RACo_C"/>
</dbReference>
<evidence type="ECO:0000313" key="3">
    <source>
        <dbReference type="EMBL" id="MBT1072562.1"/>
    </source>
</evidence>